<dbReference type="Proteomes" id="UP000008068">
    <property type="component" value="Unassembled WGS sequence"/>
</dbReference>
<name>G0P589_CAEBE</name>
<protein>
    <submittedName>
        <fullName evidence="1">Uncharacterized protein</fullName>
    </submittedName>
</protein>
<sequence>MPSILSRLRSLFPRQQPFEEVLFSVLQNCENQSLLRKSRSYKNVRILVTIGGLGDANASVHYKDKVISISLKRADHRNAIGFLKTDRPLCWILFFHSDGPLGYHGAQAITDRLFRVLHPDTALQVNFLSNETIQRCCETFPNALRSSGIRIGKHSVTGEELEYVEEMFTNLRAFNPPINFPQAYTGLLEKYSRLEETGVNNFL</sequence>
<accession>G0P589</accession>
<dbReference type="EMBL" id="GL380077">
    <property type="protein sequence ID" value="EGT45367.1"/>
    <property type="molecule type" value="Genomic_DNA"/>
</dbReference>
<organism evidence="2">
    <name type="scientific">Caenorhabditis brenneri</name>
    <name type="common">Nematode worm</name>
    <dbReference type="NCBI Taxonomy" id="135651"/>
    <lineage>
        <taxon>Eukaryota</taxon>
        <taxon>Metazoa</taxon>
        <taxon>Ecdysozoa</taxon>
        <taxon>Nematoda</taxon>
        <taxon>Chromadorea</taxon>
        <taxon>Rhabditida</taxon>
        <taxon>Rhabditina</taxon>
        <taxon>Rhabditomorpha</taxon>
        <taxon>Rhabditoidea</taxon>
        <taxon>Rhabditidae</taxon>
        <taxon>Peloderinae</taxon>
        <taxon>Caenorhabditis</taxon>
    </lineage>
</organism>
<dbReference type="HOGENOM" id="CLU_1403584_0_0_1"/>
<dbReference type="AlphaFoldDB" id="G0P589"/>
<keyword evidence="2" id="KW-1185">Reference proteome</keyword>
<proteinExistence type="predicted"/>
<evidence type="ECO:0000313" key="1">
    <source>
        <dbReference type="EMBL" id="EGT45367.1"/>
    </source>
</evidence>
<dbReference type="InParanoid" id="G0P589"/>
<gene>
    <name evidence="1" type="ORF">CAEBREN_08883</name>
</gene>
<evidence type="ECO:0000313" key="2">
    <source>
        <dbReference type="Proteomes" id="UP000008068"/>
    </source>
</evidence>
<reference evidence="2" key="1">
    <citation type="submission" date="2011-07" db="EMBL/GenBank/DDBJ databases">
        <authorList>
            <consortium name="Caenorhabditis brenneri Sequencing and Analysis Consortium"/>
            <person name="Wilson R.K."/>
        </authorList>
    </citation>
    <scope>NUCLEOTIDE SEQUENCE [LARGE SCALE GENOMIC DNA]</scope>
    <source>
        <strain evidence="2">PB2801</strain>
    </source>
</reference>